<gene>
    <name evidence="1" type="ORF">SBA_ch1_27450</name>
</gene>
<dbReference type="Gene3D" id="1.10.10.10">
    <property type="entry name" value="Winged helix-like DNA-binding domain superfamily/Winged helix DNA-binding domain"/>
    <property type="match status" value="1"/>
</dbReference>
<dbReference type="SUPFAM" id="SSF46785">
    <property type="entry name" value="Winged helix' DNA-binding domain"/>
    <property type="match status" value="1"/>
</dbReference>
<accession>A0ABM7G6V9</accession>
<name>A0ABM7G6V9_9SPHN</name>
<dbReference type="InterPro" id="IPR036390">
    <property type="entry name" value="WH_DNA-bd_sf"/>
</dbReference>
<evidence type="ECO:0000313" key="2">
    <source>
        <dbReference type="Proteomes" id="UP001059971"/>
    </source>
</evidence>
<dbReference type="RefSeq" id="WP_261934857.1">
    <property type="nucleotide sequence ID" value="NZ_AP018817.1"/>
</dbReference>
<protein>
    <recommendedName>
        <fullName evidence="3">MarR family transcriptional regulator</fullName>
    </recommendedName>
</protein>
<evidence type="ECO:0008006" key="3">
    <source>
        <dbReference type="Google" id="ProtNLM"/>
    </source>
</evidence>
<sequence length="140" mass="16074">MPHQVVARMDTCRKLVTMRKALGDTLGYRYCASPVWDMLLELYIAAREKRTVYLWSLCSFANVPYPTACRKVYEMEKIDLVFCNATNRYRRGIRVSLTEKGQGVVESLLDRLAEIYKANIGTRADISELVSVDKRTKNAN</sequence>
<proteinExistence type="predicted"/>
<dbReference type="Proteomes" id="UP001059971">
    <property type="component" value="Chromosome 1"/>
</dbReference>
<reference evidence="1" key="1">
    <citation type="submission" date="2018-07" db="EMBL/GenBank/DDBJ databases">
        <title>Complete genome sequence of Sphingomonas bisphenolicum strain AO1, a bisphenol A degradative bacterium isolated from Japanese farm field.</title>
        <authorList>
            <person name="Murakami M."/>
            <person name="Koh M."/>
            <person name="Koba S."/>
            <person name="Matsumura Y."/>
        </authorList>
    </citation>
    <scope>NUCLEOTIDE SEQUENCE</scope>
    <source>
        <strain evidence="1">AO1</strain>
    </source>
</reference>
<dbReference type="InterPro" id="IPR036388">
    <property type="entry name" value="WH-like_DNA-bd_sf"/>
</dbReference>
<dbReference type="EMBL" id="AP018817">
    <property type="protein sequence ID" value="BBF70545.1"/>
    <property type="molecule type" value="Genomic_DNA"/>
</dbReference>
<keyword evidence="2" id="KW-1185">Reference proteome</keyword>
<organism evidence="1 2">
    <name type="scientific">Sphingomonas bisphenolicum</name>
    <dbReference type="NCBI Taxonomy" id="296544"/>
    <lineage>
        <taxon>Bacteria</taxon>
        <taxon>Pseudomonadati</taxon>
        <taxon>Pseudomonadota</taxon>
        <taxon>Alphaproteobacteria</taxon>
        <taxon>Sphingomonadales</taxon>
        <taxon>Sphingomonadaceae</taxon>
        <taxon>Sphingomonas</taxon>
    </lineage>
</organism>
<evidence type="ECO:0000313" key="1">
    <source>
        <dbReference type="EMBL" id="BBF70545.1"/>
    </source>
</evidence>